<reference evidence="2 3" key="1">
    <citation type="submission" date="2014-07" db="EMBL/GenBank/DDBJ databases">
        <authorList>
            <person name="McCorrison J."/>
            <person name="Sanka R."/>
            <person name="Torralba M."/>
            <person name="Gillis M."/>
            <person name="Haft D.H."/>
            <person name="Methe B."/>
            <person name="Sutton G."/>
            <person name="Nelson K.E."/>
        </authorList>
    </citation>
    <scope>NUCLEOTIDE SEQUENCE [LARGE SCALE GENOMIC DNA]</scope>
    <source>
        <strain evidence="2 3">DNF00058</strain>
    </source>
</reference>
<sequence length="369" mass="41716">MVAWVPIVMAASAALSAVMQERANRQNQANYEDQKDYQTAAVDAQNRYNLPTAQRQRFEDAGINPYLAMSNISSGSQQSAMSAPSSPQNNPINIDPSNMINAITQYNVGDAQAALLQSQKQSQDIDNRYKEEELQAKIARDKAAAGKDDADRDFTNGWKSWKTKAEIDYINSQRKFTDIQADWFPSYQNMTIGELESRIGYNKAKTDESKAQKGLIEANTKKVKFDLDFAKKWQGKIVQSEIDKNYSETFAAYYNADTGRMNAITSRMSVNQQANLIAAQTMESYARYGKVKLETWQAKKMFKYVKAQAIKDIKKRQAEIDNLNVNTKKTDTERSYIPYDKGFNYSEQFTRILKNAFQTGSGLGVLLGK</sequence>
<dbReference type="EMBL" id="JRNU01000025">
    <property type="protein sequence ID" value="KGF51752.1"/>
    <property type="molecule type" value="Genomic_DNA"/>
</dbReference>
<dbReference type="AlphaFoldDB" id="A0A096CA20"/>
<feature type="region of interest" description="Disordered" evidence="1">
    <location>
        <begin position="73"/>
        <end position="92"/>
    </location>
</feature>
<name>A0A096CA20_9BACT</name>
<gene>
    <name evidence="2" type="ORF">HMPREF9302_06385</name>
</gene>
<dbReference type="Proteomes" id="UP000029614">
    <property type="component" value="Unassembled WGS sequence"/>
</dbReference>
<protein>
    <recommendedName>
        <fullName evidence="4">DNA pilot protein</fullName>
    </recommendedName>
</protein>
<organism evidence="2 3">
    <name type="scientific">Prevotella amnii DNF00058</name>
    <dbReference type="NCBI Taxonomy" id="1401066"/>
    <lineage>
        <taxon>Bacteria</taxon>
        <taxon>Pseudomonadati</taxon>
        <taxon>Bacteroidota</taxon>
        <taxon>Bacteroidia</taxon>
        <taxon>Bacteroidales</taxon>
        <taxon>Prevotellaceae</taxon>
        <taxon>Prevotella</taxon>
    </lineage>
</organism>
<feature type="compositionally biased region" description="Low complexity" evidence="1">
    <location>
        <begin position="73"/>
        <end position="91"/>
    </location>
</feature>
<evidence type="ECO:0000256" key="1">
    <source>
        <dbReference type="SAM" id="MobiDB-lite"/>
    </source>
</evidence>
<evidence type="ECO:0000313" key="3">
    <source>
        <dbReference type="Proteomes" id="UP000029614"/>
    </source>
</evidence>
<comment type="caution">
    <text evidence="2">The sequence shown here is derived from an EMBL/GenBank/DDBJ whole genome shotgun (WGS) entry which is preliminary data.</text>
</comment>
<keyword evidence="3" id="KW-1185">Reference proteome</keyword>
<accession>A0A096CA20</accession>
<proteinExistence type="predicted"/>
<evidence type="ECO:0000313" key="2">
    <source>
        <dbReference type="EMBL" id="KGF51752.1"/>
    </source>
</evidence>
<evidence type="ECO:0008006" key="4">
    <source>
        <dbReference type="Google" id="ProtNLM"/>
    </source>
</evidence>